<dbReference type="PANTHER" id="PTHR39081:SF1">
    <property type="entry name" value="MUT7-C RNASE DOMAIN-CONTAINING PROTEIN"/>
    <property type="match status" value="1"/>
</dbReference>
<protein>
    <recommendedName>
        <fullName evidence="5">Twitching motility protein PilT</fullName>
    </recommendedName>
</protein>
<sequence length="251" mass="30120">MKNKFIKLRFYADLNSFIDLNKTKNLTSFGREYLHYYQGRQSIKDRIESIGIPHPEVSLILKNSQAVDFSYLVQAGDRFSIYPYFYCFKLDDEIKLLNEFQGKPAFILDVHLGKLARYLRRFNFDAAYSNNYDDREIVDKSLQEKRIILTRDLGLLMRKRVKWAKFIKNDNPQKQFEEIIKRYDLAAYYNGHQSRCVNCNKELNRIDKDKIIERLEAKTIKYYDNFKICPECKKIYWQGSHFEHTEALLKK</sequence>
<dbReference type="InterPro" id="IPR027798">
    <property type="entry name" value="Ub_Mut7C"/>
</dbReference>
<evidence type="ECO:0000259" key="1">
    <source>
        <dbReference type="Pfam" id="PF01927"/>
    </source>
</evidence>
<feature type="domain" description="Mut7-C RNAse" evidence="1">
    <location>
        <begin position="105"/>
        <end position="248"/>
    </location>
</feature>
<dbReference type="Pfam" id="PF14451">
    <property type="entry name" value="Ub-Mut7C"/>
    <property type="match status" value="1"/>
</dbReference>
<dbReference type="InterPro" id="IPR002782">
    <property type="entry name" value="Mut7-C_RNAse_dom"/>
</dbReference>
<dbReference type="RefSeq" id="WP_229343408.1">
    <property type="nucleotide sequence ID" value="NZ_JAJFAT010000001.1"/>
</dbReference>
<dbReference type="EMBL" id="JAJFAT010000001">
    <property type="protein sequence ID" value="MCC3143997.1"/>
    <property type="molecule type" value="Genomic_DNA"/>
</dbReference>
<evidence type="ECO:0000259" key="2">
    <source>
        <dbReference type="Pfam" id="PF14451"/>
    </source>
</evidence>
<dbReference type="AlphaFoldDB" id="A0AAW4WSC1"/>
<evidence type="ECO:0000313" key="3">
    <source>
        <dbReference type="EMBL" id="MCC3143997.1"/>
    </source>
</evidence>
<keyword evidence="4" id="KW-1185">Reference proteome</keyword>
<feature type="domain" description="Ubiquitin Mut7-C" evidence="2">
    <location>
        <begin position="5"/>
        <end position="85"/>
    </location>
</feature>
<accession>A0AAW4WSC1</accession>
<gene>
    <name evidence="3" type="ORF">LJ207_01495</name>
</gene>
<comment type="caution">
    <text evidence="3">The sequence shown here is derived from an EMBL/GenBank/DDBJ whole genome shotgun (WGS) entry which is preliminary data.</text>
</comment>
<dbReference type="Pfam" id="PF01927">
    <property type="entry name" value="Mut7-C"/>
    <property type="match status" value="1"/>
</dbReference>
<proteinExistence type="predicted"/>
<name>A0AAW4WSC1_9FIRM</name>
<dbReference type="Proteomes" id="UP001199296">
    <property type="component" value="Unassembled WGS sequence"/>
</dbReference>
<evidence type="ECO:0000313" key="4">
    <source>
        <dbReference type="Proteomes" id="UP001199296"/>
    </source>
</evidence>
<dbReference type="PANTHER" id="PTHR39081">
    <property type="entry name" value="MUT7-C DOMAIN-CONTAINING PROTEIN"/>
    <property type="match status" value="1"/>
</dbReference>
<organism evidence="3 4">
    <name type="scientific">Halanaerobium polyolivorans</name>
    <dbReference type="NCBI Taxonomy" id="2886943"/>
    <lineage>
        <taxon>Bacteria</taxon>
        <taxon>Bacillati</taxon>
        <taxon>Bacillota</taxon>
        <taxon>Clostridia</taxon>
        <taxon>Halanaerobiales</taxon>
        <taxon>Halanaerobiaceae</taxon>
        <taxon>Halanaerobium</taxon>
    </lineage>
</organism>
<reference evidence="3 4" key="1">
    <citation type="submission" date="2021-10" db="EMBL/GenBank/DDBJ databases">
        <authorList>
            <person name="Grouzdev D.S."/>
            <person name="Pantiukh K.S."/>
            <person name="Krutkina M.S."/>
        </authorList>
    </citation>
    <scope>NUCLEOTIDE SEQUENCE [LARGE SCALE GENOMIC DNA]</scope>
    <source>
        <strain evidence="3 4">Z-7514</strain>
    </source>
</reference>
<evidence type="ECO:0008006" key="5">
    <source>
        <dbReference type="Google" id="ProtNLM"/>
    </source>
</evidence>